<feature type="region of interest" description="Disordered" evidence="1">
    <location>
        <begin position="81"/>
        <end position="130"/>
    </location>
</feature>
<dbReference type="EMBL" id="OA882382">
    <property type="protein sequence ID" value="CAD7275026.1"/>
    <property type="molecule type" value="Genomic_DNA"/>
</dbReference>
<sequence length="130" mass="14376">MPSEGLRVLLTSIAFGLTCDVSKSAVFSNDLFGWSAQQAALYNPRRSREHLVELGDNKPGLKRAIVPEVVSLNVEEFSGSKGLNDIQKSSKNKRKHQHAYHKSNLRKHSARGTNSKGSGVPDYAKQCRLQ</sequence>
<dbReference type="AlphaFoldDB" id="A0A7R9BGR5"/>
<protein>
    <submittedName>
        <fullName evidence="2">Uncharacterized protein</fullName>
    </submittedName>
</protein>
<dbReference type="EMBL" id="CAJPEX010000345">
    <property type="protein sequence ID" value="CAG0915178.1"/>
    <property type="molecule type" value="Genomic_DNA"/>
</dbReference>
<feature type="compositionally biased region" description="Basic residues" evidence="1">
    <location>
        <begin position="90"/>
        <end position="110"/>
    </location>
</feature>
<organism evidence="2">
    <name type="scientific">Notodromas monacha</name>
    <dbReference type="NCBI Taxonomy" id="399045"/>
    <lineage>
        <taxon>Eukaryota</taxon>
        <taxon>Metazoa</taxon>
        <taxon>Ecdysozoa</taxon>
        <taxon>Arthropoda</taxon>
        <taxon>Crustacea</taxon>
        <taxon>Oligostraca</taxon>
        <taxon>Ostracoda</taxon>
        <taxon>Podocopa</taxon>
        <taxon>Podocopida</taxon>
        <taxon>Cypridocopina</taxon>
        <taxon>Cypridoidea</taxon>
        <taxon>Cyprididae</taxon>
        <taxon>Notodromas</taxon>
    </lineage>
</organism>
<name>A0A7R9BGR5_9CRUS</name>
<accession>A0A7R9BGR5</accession>
<evidence type="ECO:0000313" key="2">
    <source>
        <dbReference type="EMBL" id="CAD7275026.1"/>
    </source>
</evidence>
<dbReference type="Proteomes" id="UP000678499">
    <property type="component" value="Unassembled WGS sequence"/>
</dbReference>
<keyword evidence="3" id="KW-1185">Reference proteome</keyword>
<evidence type="ECO:0000256" key="1">
    <source>
        <dbReference type="SAM" id="MobiDB-lite"/>
    </source>
</evidence>
<reference evidence="2" key="1">
    <citation type="submission" date="2020-11" db="EMBL/GenBank/DDBJ databases">
        <authorList>
            <person name="Tran Van P."/>
        </authorList>
    </citation>
    <scope>NUCLEOTIDE SEQUENCE</scope>
</reference>
<evidence type="ECO:0000313" key="3">
    <source>
        <dbReference type="Proteomes" id="UP000678499"/>
    </source>
</evidence>
<proteinExistence type="predicted"/>
<gene>
    <name evidence="2" type="ORF">NMOB1V02_LOCUS2833</name>
</gene>